<feature type="signal peptide" evidence="1">
    <location>
        <begin position="1"/>
        <end position="30"/>
    </location>
</feature>
<dbReference type="Gene3D" id="2.80.10.50">
    <property type="match status" value="1"/>
</dbReference>
<gene>
    <name evidence="3" type="ORF">ACFH04_06385</name>
</gene>
<keyword evidence="4" id="KW-1185">Reference proteome</keyword>
<evidence type="ECO:0000313" key="4">
    <source>
        <dbReference type="Proteomes" id="UP001589887"/>
    </source>
</evidence>
<dbReference type="InterPro" id="IPR035992">
    <property type="entry name" value="Ricin_B-like_lectins"/>
</dbReference>
<name>A0ABV6TC66_9ACTN</name>
<dbReference type="EMBL" id="JBHMQV010000004">
    <property type="protein sequence ID" value="MFC0843366.1"/>
    <property type="molecule type" value="Genomic_DNA"/>
</dbReference>
<dbReference type="SUPFAM" id="SSF50370">
    <property type="entry name" value="Ricin B-like lectins"/>
    <property type="match status" value="1"/>
</dbReference>
<organism evidence="3 4">
    <name type="scientific">Streptomyces noboritoensis</name>
    <dbReference type="NCBI Taxonomy" id="67337"/>
    <lineage>
        <taxon>Bacteria</taxon>
        <taxon>Bacillati</taxon>
        <taxon>Actinomycetota</taxon>
        <taxon>Actinomycetes</taxon>
        <taxon>Kitasatosporales</taxon>
        <taxon>Streptomycetaceae</taxon>
        <taxon>Streptomyces</taxon>
    </lineage>
</organism>
<dbReference type="PROSITE" id="PS50231">
    <property type="entry name" value="RICIN_B_LECTIN"/>
    <property type="match status" value="1"/>
</dbReference>
<evidence type="ECO:0000256" key="1">
    <source>
        <dbReference type="SAM" id="SignalP"/>
    </source>
</evidence>
<dbReference type="Pfam" id="PF14200">
    <property type="entry name" value="RicinB_lectin_2"/>
    <property type="match status" value="1"/>
</dbReference>
<dbReference type="Proteomes" id="UP001589887">
    <property type="component" value="Unassembled WGS sequence"/>
</dbReference>
<feature type="chain" id="PRO_5047380829" evidence="1">
    <location>
        <begin position="31"/>
        <end position="181"/>
    </location>
</feature>
<feature type="domain" description="Ricin B lectin" evidence="2">
    <location>
        <begin position="33"/>
        <end position="177"/>
    </location>
</feature>
<evidence type="ECO:0000313" key="3">
    <source>
        <dbReference type="EMBL" id="MFC0843366.1"/>
    </source>
</evidence>
<dbReference type="RefSeq" id="WP_394317158.1">
    <property type="nucleotide sequence ID" value="NZ_JBHMQV010000004.1"/>
</dbReference>
<sequence length="181" mass="19312">MNTLKRIATVATSMCMAAGAFVAAAPQASATIPSMGLQVGSTMGPCLGQDYLPGEDSSSVIVWKCNGNPDQRWSADVVSFNLHDGLPDTVHLVNDNNQCLGVWGGDIHRGANASAWDCNGNPDQQWNVEPVGGGMVRLHSTYHQELCLGLRNGGTWNGNYAIVWDCNNNSDQKFVGTNFGI</sequence>
<proteinExistence type="predicted"/>
<accession>A0ABV6TC66</accession>
<dbReference type="InterPro" id="IPR000772">
    <property type="entry name" value="Ricin_B_lectin"/>
</dbReference>
<protein>
    <submittedName>
        <fullName evidence="3">RICIN domain-containing protein</fullName>
    </submittedName>
</protein>
<comment type="caution">
    <text evidence="3">The sequence shown here is derived from an EMBL/GenBank/DDBJ whole genome shotgun (WGS) entry which is preliminary data.</text>
</comment>
<evidence type="ECO:0000259" key="2">
    <source>
        <dbReference type="SMART" id="SM00458"/>
    </source>
</evidence>
<keyword evidence="1" id="KW-0732">Signal</keyword>
<dbReference type="CDD" id="cd00161">
    <property type="entry name" value="beta-trefoil_Ricin-like"/>
    <property type="match status" value="1"/>
</dbReference>
<reference evidence="3 4" key="1">
    <citation type="submission" date="2024-09" db="EMBL/GenBank/DDBJ databases">
        <authorList>
            <person name="Sun Q."/>
            <person name="Mori K."/>
        </authorList>
    </citation>
    <scope>NUCLEOTIDE SEQUENCE [LARGE SCALE GENOMIC DNA]</scope>
    <source>
        <strain evidence="3 4">JCM 4557</strain>
    </source>
</reference>
<dbReference type="SMART" id="SM00458">
    <property type="entry name" value="RICIN"/>
    <property type="match status" value="1"/>
</dbReference>